<dbReference type="GO" id="GO:0009847">
    <property type="term" value="P:spore germination"/>
    <property type="evidence" value="ECO:0007669"/>
    <property type="project" value="InterPro"/>
</dbReference>
<keyword evidence="6" id="KW-0564">Palmitate</keyword>
<evidence type="ECO:0000313" key="11">
    <source>
        <dbReference type="Proteomes" id="UP000306477"/>
    </source>
</evidence>
<dbReference type="PROSITE" id="PS51257">
    <property type="entry name" value="PROKAR_LIPOPROTEIN"/>
    <property type="match status" value="1"/>
</dbReference>
<evidence type="ECO:0000259" key="9">
    <source>
        <dbReference type="Pfam" id="PF25198"/>
    </source>
</evidence>
<comment type="caution">
    <text evidence="10">The sequence shown here is derived from an EMBL/GenBank/DDBJ whole genome shotgun (WGS) entry which is preliminary data.</text>
</comment>
<keyword evidence="4" id="KW-0732">Signal</keyword>
<evidence type="ECO:0000256" key="5">
    <source>
        <dbReference type="ARBA" id="ARBA00023136"/>
    </source>
</evidence>
<dbReference type="OrthoDB" id="9816067at2"/>
<evidence type="ECO:0000256" key="2">
    <source>
        <dbReference type="ARBA" id="ARBA00007886"/>
    </source>
</evidence>
<keyword evidence="11" id="KW-1185">Reference proteome</keyword>
<comment type="subcellular location">
    <subcellularLocation>
        <location evidence="1">Membrane</location>
        <topology evidence="1">Lipid-anchor</topology>
    </subcellularLocation>
</comment>
<reference evidence="10 11" key="1">
    <citation type="journal article" date="2019" name="Indoor Air">
        <title>Impacts of indoor surface finishes on bacterial viability.</title>
        <authorList>
            <person name="Hu J."/>
            <person name="Maamar S.B."/>
            <person name="Glawe A.J."/>
            <person name="Gottel N."/>
            <person name="Gilbert J.A."/>
            <person name="Hartmann E.M."/>
        </authorList>
    </citation>
    <scope>NUCLEOTIDE SEQUENCE [LARGE SCALE GENOMIC DNA]</scope>
    <source>
        <strain evidence="10 11">AF060A6</strain>
    </source>
</reference>
<dbReference type="InterPro" id="IPR046953">
    <property type="entry name" value="Spore_GerAC-like_C"/>
</dbReference>
<dbReference type="GO" id="GO:0016020">
    <property type="term" value="C:membrane"/>
    <property type="evidence" value="ECO:0007669"/>
    <property type="project" value="UniProtKB-SubCell"/>
</dbReference>
<gene>
    <name evidence="10" type="ORF">E1I69_00575</name>
</gene>
<evidence type="ECO:0000256" key="6">
    <source>
        <dbReference type="ARBA" id="ARBA00023139"/>
    </source>
</evidence>
<feature type="domain" description="Spore germination protein N-terminal" evidence="9">
    <location>
        <begin position="25"/>
        <end position="197"/>
    </location>
</feature>
<name>A0A4S3PZS9_9BACI</name>
<dbReference type="Gene3D" id="3.30.300.210">
    <property type="entry name" value="Nutrient germinant receptor protein C, domain 3"/>
    <property type="match status" value="1"/>
</dbReference>
<keyword evidence="7" id="KW-0449">Lipoprotein</keyword>
<evidence type="ECO:0000256" key="7">
    <source>
        <dbReference type="ARBA" id="ARBA00023288"/>
    </source>
</evidence>
<evidence type="ECO:0000256" key="3">
    <source>
        <dbReference type="ARBA" id="ARBA00022544"/>
    </source>
</evidence>
<dbReference type="RefSeq" id="WP_136377698.1">
    <property type="nucleotide sequence ID" value="NZ_SLUB01000001.1"/>
</dbReference>
<comment type="similarity">
    <text evidence="2">Belongs to the GerABKC lipoprotein family.</text>
</comment>
<proteinExistence type="inferred from homology"/>
<keyword evidence="3" id="KW-0309">Germination</keyword>
<protein>
    <submittedName>
        <fullName evidence="10">Ger(X)C family spore germination protein</fullName>
    </submittedName>
</protein>
<accession>A0A4S3PZS9</accession>
<dbReference type="EMBL" id="SLUB01000001">
    <property type="protein sequence ID" value="THE15378.1"/>
    <property type="molecule type" value="Genomic_DNA"/>
</dbReference>
<dbReference type="PANTHER" id="PTHR35789:SF1">
    <property type="entry name" value="SPORE GERMINATION PROTEIN B3"/>
    <property type="match status" value="1"/>
</dbReference>
<dbReference type="STRING" id="1033734.GCA_000285535_03587"/>
<dbReference type="InterPro" id="IPR008844">
    <property type="entry name" value="Spore_GerAC-like"/>
</dbReference>
<evidence type="ECO:0000313" key="10">
    <source>
        <dbReference type="EMBL" id="THE15378.1"/>
    </source>
</evidence>
<dbReference type="NCBIfam" id="TIGR02887">
    <property type="entry name" value="spore_ger_x_C"/>
    <property type="match status" value="1"/>
</dbReference>
<dbReference type="InterPro" id="IPR038501">
    <property type="entry name" value="Spore_GerAC_C_sf"/>
</dbReference>
<keyword evidence="5" id="KW-0472">Membrane</keyword>
<evidence type="ECO:0000256" key="1">
    <source>
        <dbReference type="ARBA" id="ARBA00004635"/>
    </source>
</evidence>
<dbReference type="InterPro" id="IPR057336">
    <property type="entry name" value="GerAC_N"/>
</dbReference>
<dbReference type="Pfam" id="PF05504">
    <property type="entry name" value="Spore_GerAC"/>
    <property type="match status" value="1"/>
</dbReference>
<dbReference type="Proteomes" id="UP000306477">
    <property type="component" value="Unassembled WGS sequence"/>
</dbReference>
<organism evidence="10 11">
    <name type="scientific">Bacillus timonensis</name>
    <dbReference type="NCBI Taxonomy" id="1033734"/>
    <lineage>
        <taxon>Bacteria</taxon>
        <taxon>Bacillati</taxon>
        <taxon>Bacillota</taxon>
        <taxon>Bacilli</taxon>
        <taxon>Bacillales</taxon>
        <taxon>Bacillaceae</taxon>
        <taxon>Bacillus</taxon>
    </lineage>
</organism>
<dbReference type="AlphaFoldDB" id="A0A4S3PZS9"/>
<feature type="domain" description="Spore germination GerAC-like C-terminal" evidence="8">
    <location>
        <begin position="236"/>
        <end position="405"/>
    </location>
</feature>
<dbReference type="Pfam" id="PF25198">
    <property type="entry name" value="Spore_GerAC_N"/>
    <property type="match status" value="1"/>
</dbReference>
<dbReference type="PANTHER" id="PTHR35789">
    <property type="entry name" value="SPORE GERMINATION PROTEIN B3"/>
    <property type="match status" value="1"/>
</dbReference>
<evidence type="ECO:0000259" key="8">
    <source>
        <dbReference type="Pfam" id="PF05504"/>
    </source>
</evidence>
<evidence type="ECO:0000256" key="4">
    <source>
        <dbReference type="ARBA" id="ARBA00022729"/>
    </source>
</evidence>
<sequence length="418" mass="48017">MKKQATIIKIFFLFSILLILAGCWDKEEIDERAYVLGIGLDKSDIRGFLKITYLISNPEAGSTQQGGGSNEPTHEIITLNASSFIQSENLANAVIAKAITYDILDFFVVSEELARDKDFIRYIYDGTKDRDVRRDTKLIVSKEEASTFIERNQPKLETRRHEYFELLFDNATKIGFIPNSEIHNFFRVTEADADLFISAFATTEQDKNTAKRNEDDELIAGKMKVTGKTNPAQFLGSAVFKEGQMIGILSVQETRITQMLNKWILKPSFLVTLPDPFMENYWITARFTQIIPPEITVDVSKPAPKIKVALPIQAAILTDHSMVNYADDEDKREELKKHISSGFERRINDLIKRTQEEFKADLFAFSLFARKHFLTIPQWESYDWMKAYPNADISVTVDIRFDEFGRQSKLPGYERIRD</sequence>